<dbReference type="PANTHER" id="PTHR33933:SF1">
    <property type="entry name" value="PROTEIN ADENYLYLTRANSFERASE MNTA-RELATED"/>
    <property type="match status" value="1"/>
</dbReference>
<dbReference type="Proteomes" id="UP000239724">
    <property type="component" value="Unassembled WGS sequence"/>
</dbReference>
<dbReference type="Pfam" id="PF01909">
    <property type="entry name" value="NTP_transf_2"/>
    <property type="match status" value="1"/>
</dbReference>
<keyword evidence="3" id="KW-1185">Reference proteome</keyword>
<dbReference type="InterPro" id="IPR052548">
    <property type="entry name" value="Type_VII_TA_antitoxin"/>
</dbReference>
<reference evidence="2 3" key="1">
    <citation type="journal article" date="2018" name="Arch. Microbiol.">
        <title>New insights into the metabolic potential of the phototrophic purple bacterium Rhodopila globiformis DSM 161(T) from its draft genome sequence and evidence for a vanadium-dependent nitrogenase.</title>
        <authorList>
            <person name="Imhoff J.F."/>
            <person name="Rahn T."/>
            <person name="Kunzel S."/>
            <person name="Neulinger S.C."/>
        </authorList>
    </citation>
    <scope>NUCLEOTIDE SEQUENCE [LARGE SCALE GENOMIC DNA]</scope>
    <source>
        <strain evidence="2 3">DSM 161</strain>
    </source>
</reference>
<dbReference type="OrthoDB" id="559450at2"/>
<dbReference type="Gene3D" id="3.30.460.10">
    <property type="entry name" value="Beta Polymerase, domain 2"/>
    <property type="match status" value="1"/>
</dbReference>
<dbReference type="CDD" id="cd05403">
    <property type="entry name" value="NT_KNTase_like"/>
    <property type="match status" value="1"/>
</dbReference>
<dbReference type="AlphaFoldDB" id="A0A2S6NJG4"/>
<accession>A0A2S6NJG4</accession>
<evidence type="ECO:0000259" key="1">
    <source>
        <dbReference type="Pfam" id="PF01909"/>
    </source>
</evidence>
<dbReference type="InterPro" id="IPR002934">
    <property type="entry name" value="Polymerase_NTP_transf_dom"/>
</dbReference>
<gene>
    <name evidence="2" type="ORF">CCS01_09345</name>
</gene>
<dbReference type="PANTHER" id="PTHR33933">
    <property type="entry name" value="NUCLEOTIDYLTRANSFERASE"/>
    <property type="match status" value="1"/>
</dbReference>
<protein>
    <recommendedName>
        <fullName evidence="1">Polymerase nucleotidyl transferase domain-containing protein</fullName>
    </recommendedName>
</protein>
<proteinExistence type="predicted"/>
<dbReference type="SUPFAM" id="SSF81301">
    <property type="entry name" value="Nucleotidyltransferase"/>
    <property type="match status" value="1"/>
</dbReference>
<dbReference type="InterPro" id="IPR043519">
    <property type="entry name" value="NT_sf"/>
</dbReference>
<name>A0A2S6NJG4_RHOGL</name>
<dbReference type="GO" id="GO:0016779">
    <property type="term" value="F:nucleotidyltransferase activity"/>
    <property type="evidence" value="ECO:0007669"/>
    <property type="project" value="InterPro"/>
</dbReference>
<evidence type="ECO:0000313" key="3">
    <source>
        <dbReference type="Proteomes" id="UP000239724"/>
    </source>
</evidence>
<sequence length="107" mass="12033">MDAPIVSDPVLARFRLGLGELYGDRLDRVVLFGSRARGDARPESDYDVAVFLRDMDDRAAELNRLADLSTDVIGETGAFVHAMAYRADAYDERTPLMREIRREGIDL</sequence>
<evidence type="ECO:0000313" key="2">
    <source>
        <dbReference type="EMBL" id="PPQ34907.1"/>
    </source>
</evidence>
<dbReference type="EMBL" id="NHRY01000084">
    <property type="protein sequence ID" value="PPQ34907.1"/>
    <property type="molecule type" value="Genomic_DNA"/>
</dbReference>
<comment type="caution">
    <text evidence="2">The sequence shown here is derived from an EMBL/GenBank/DDBJ whole genome shotgun (WGS) entry which is preliminary data.</text>
</comment>
<organism evidence="2 3">
    <name type="scientific">Rhodopila globiformis</name>
    <name type="common">Rhodopseudomonas globiformis</name>
    <dbReference type="NCBI Taxonomy" id="1071"/>
    <lineage>
        <taxon>Bacteria</taxon>
        <taxon>Pseudomonadati</taxon>
        <taxon>Pseudomonadota</taxon>
        <taxon>Alphaproteobacteria</taxon>
        <taxon>Acetobacterales</taxon>
        <taxon>Acetobacteraceae</taxon>
        <taxon>Rhodopila</taxon>
    </lineage>
</organism>
<dbReference type="RefSeq" id="WP_104518585.1">
    <property type="nucleotide sequence ID" value="NZ_NHRY01000084.1"/>
</dbReference>
<feature type="domain" description="Polymerase nucleotidyl transferase" evidence="1">
    <location>
        <begin position="13"/>
        <end position="61"/>
    </location>
</feature>